<dbReference type="SUPFAM" id="SSF51905">
    <property type="entry name" value="FAD/NAD(P)-binding domain"/>
    <property type="match status" value="1"/>
</dbReference>
<reference evidence="6 7" key="1">
    <citation type="submission" date="2019-04" db="EMBL/GenBank/DDBJ databases">
        <authorList>
            <consortium name="DOE Joint Genome Institute"/>
            <person name="Mondo S."/>
            <person name="Kjaerbolling I."/>
            <person name="Vesth T."/>
            <person name="Frisvad J.C."/>
            <person name="Nybo J.L."/>
            <person name="Theobald S."/>
            <person name="Kildgaard S."/>
            <person name="Isbrandt T."/>
            <person name="Kuo A."/>
            <person name="Sato A."/>
            <person name="Lyhne E.K."/>
            <person name="Kogle M.E."/>
            <person name="Wiebenga A."/>
            <person name="Kun R.S."/>
            <person name="Lubbers R.J."/>
            <person name="Makela M.R."/>
            <person name="Barry K."/>
            <person name="Chovatia M."/>
            <person name="Clum A."/>
            <person name="Daum C."/>
            <person name="Haridas S."/>
            <person name="He G."/>
            <person name="LaButti K."/>
            <person name="Lipzen A."/>
            <person name="Riley R."/>
            <person name="Salamov A."/>
            <person name="Simmons B.A."/>
            <person name="Magnuson J.K."/>
            <person name="Henrissat B."/>
            <person name="Mortensen U.H."/>
            <person name="Larsen T.O."/>
            <person name="Devries R.P."/>
            <person name="Grigoriev I.V."/>
            <person name="Machida M."/>
            <person name="Baker S.E."/>
            <person name="Andersen M.R."/>
            <person name="Cantor M.N."/>
            <person name="Hua S.X."/>
        </authorList>
    </citation>
    <scope>NUCLEOTIDE SEQUENCE [LARGE SCALE GENOMIC DNA]</scope>
    <source>
        <strain evidence="6 7">CBS 117616</strain>
    </source>
</reference>
<dbReference type="PRINTS" id="PR00420">
    <property type="entry name" value="RNGMNOXGNASE"/>
</dbReference>
<evidence type="ECO:0000256" key="2">
    <source>
        <dbReference type="ARBA" id="ARBA00022630"/>
    </source>
</evidence>
<dbReference type="Proteomes" id="UP000325395">
    <property type="component" value="Unassembled WGS sequence"/>
</dbReference>
<protein>
    <submittedName>
        <fullName evidence="6">FAD binding domain-containing protein</fullName>
    </submittedName>
</protein>
<evidence type="ECO:0000313" key="7">
    <source>
        <dbReference type="Proteomes" id="UP000325395"/>
    </source>
</evidence>
<dbReference type="Pfam" id="PF21274">
    <property type="entry name" value="Rng_hyd_C"/>
    <property type="match status" value="1"/>
</dbReference>
<gene>
    <name evidence="6" type="ORF">BDV36DRAFT_305111</name>
</gene>
<sequence length="610" mass="67526">MKIMGSIANGTHRIVEPVIDVPVVIVGGGGCGLTTSIFLSDHGVEHFLFEKHPGTSRLPRAHYINQRSMEVFRQHNVAEHIKATSCPTGNLSRTDWRTPPGGNGPFDNRLLATMPAFGGQLGTPEGETYRKDGPELSTNLPLIRLEPVFRQVAEERNPGRILFSHSVQHISEQSDGVIVTVKASDGSIATYRAQYLIGADGGKLVGPQMGVEMEGPANIVKFASAYVRADLSKYCGDGTLITHYVNPDPEGEFDHGTLIKMGPTWNRHSEEWVFHYDYPVSDRTYTAEDLLPQIRQLLKAPELEVEILEVSHWILERRLATKYSQGRLFIAGDAAHRRPPLTGLGLNTAIEDAHNLTWKLALVLHGRAKPSLLDTYDAERRPIGRRNCDWAYHAYNNTFVLNAALGLAPGQRANNQERLSRLFEDSPQGETARYHLQRVFNTQDVEFSAHNIELGFVYSSGAVVPDGTTAPREDPGGKIYVPTTRPGHRLPHAWIERDGKTISTHDLIGSGKQHDLVLITDEAGNEWIKAADALTKKYGLRIGTAAIGAHPQSTHSDLYQNCDGVWAKVRGITDGGAILVRPDNFVIWRSLGPSMSNYTELERDLKKVFI</sequence>
<accession>A0ABQ6WVV3</accession>
<keyword evidence="2" id="KW-0285">Flavoprotein</keyword>
<comment type="cofactor">
    <cofactor evidence="1">
        <name>FAD</name>
        <dbReference type="ChEBI" id="CHEBI:57692"/>
    </cofactor>
</comment>
<evidence type="ECO:0000256" key="3">
    <source>
        <dbReference type="ARBA" id="ARBA00022827"/>
    </source>
</evidence>
<feature type="domain" description="FAD-binding" evidence="5">
    <location>
        <begin position="20"/>
        <end position="390"/>
    </location>
</feature>
<dbReference type="Gene3D" id="3.40.30.120">
    <property type="match status" value="1"/>
</dbReference>
<keyword evidence="3" id="KW-0274">FAD</keyword>
<dbReference type="EMBL" id="ML735702">
    <property type="protein sequence ID" value="KAE8421239.1"/>
    <property type="molecule type" value="Genomic_DNA"/>
</dbReference>
<dbReference type="InterPro" id="IPR050641">
    <property type="entry name" value="RIFMO-like"/>
</dbReference>
<evidence type="ECO:0000256" key="1">
    <source>
        <dbReference type="ARBA" id="ARBA00001974"/>
    </source>
</evidence>
<dbReference type="PROSITE" id="PS51257">
    <property type="entry name" value="PROKAR_LIPOPROTEIN"/>
    <property type="match status" value="1"/>
</dbReference>
<evidence type="ECO:0000256" key="4">
    <source>
        <dbReference type="ARBA" id="ARBA00023002"/>
    </source>
</evidence>
<dbReference type="Pfam" id="PF01494">
    <property type="entry name" value="FAD_binding_3"/>
    <property type="match status" value="1"/>
</dbReference>
<dbReference type="PANTHER" id="PTHR43004">
    <property type="entry name" value="TRK SYSTEM POTASSIUM UPTAKE PROTEIN"/>
    <property type="match status" value="1"/>
</dbReference>
<dbReference type="Gene3D" id="3.50.50.60">
    <property type="entry name" value="FAD/NAD(P)-binding domain"/>
    <property type="match status" value="1"/>
</dbReference>
<dbReference type="Gene3D" id="3.30.9.10">
    <property type="entry name" value="D-Amino Acid Oxidase, subunit A, domain 2"/>
    <property type="match status" value="1"/>
</dbReference>
<evidence type="ECO:0000313" key="6">
    <source>
        <dbReference type="EMBL" id="KAE8421239.1"/>
    </source>
</evidence>
<organism evidence="6 7">
    <name type="scientific">Aspergillus pseudocaelatus</name>
    <dbReference type="NCBI Taxonomy" id="1825620"/>
    <lineage>
        <taxon>Eukaryota</taxon>
        <taxon>Fungi</taxon>
        <taxon>Dikarya</taxon>
        <taxon>Ascomycota</taxon>
        <taxon>Pezizomycotina</taxon>
        <taxon>Eurotiomycetes</taxon>
        <taxon>Eurotiomycetidae</taxon>
        <taxon>Eurotiales</taxon>
        <taxon>Aspergillaceae</taxon>
        <taxon>Aspergillus</taxon>
        <taxon>Aspergillus subgen. Circumdati</taxon>
    </lineage>
</organism>
<keyword evidence="7" id="KW-1185">Reference proteome</keyword>
<dbReference type="InterPro" id="IPR036188">
    <property type="entry name" value="FAD/NAD-bd_sf"/>
</dbReference>
<name>A0ABQ6WVV3_9EURO</name>
<keyword evidence="4" id="KW-0560">Oxidoreductase</keyword>
<dbReference type="PANTHER" id="PTHR43004:SF19">
    <property type="entry name" value="BINDING MONOOXYGENASE, PUTATIVE (JCVI)-RELATED"/>
    <property type="match status" value="1"/>
</dbReference>
<evidence type="ECO:0000259" key="5">
    <source>
        <dbReference type="Pfam" id="PF01494"/>
    </source>
</evidence>
<dbReference type="InterPro" id="IPR002938">
    <property type="entry name" value="FAD-bd"/>
</dbReference>
<proteinExistence type="predicted"/>